<dbReference type="EnsemblPlants" id="ONIVA01G13210.1">
    <property type="protein sequence ID" value="ONIVA01G13210.1"/>
    <property type="gene ID" value="ONIVA01G13210"/>
</dbReference>
<evidence type="ECO:0000313" key="3">
    <source>
        <dbReference type="Proteomes" id="UP000006591"/>
    </source>
</evidence>
<reference evidence="2" key="1">
    <citation type="submission" date="2015-04" db="UniProtKB">
        <authorList>
            <consortium name="EnsemblPlants"/>
        </authorList>
    </citation>
    <scope>IDENTIFICATION</scope>
    <source>
        <strain evidence="2">SL10</strain>
    </source>
</reference>
<evidence type="ECO:0000256" key="1">
    <source>
        <dbReference type="ARBA" id="ARBA00008645"/>
    </source>
</evidence>
<dbReference type="PANTHER" id="PTHR43039">
    <property type="entry name" value="ESTERASE-RELATED"/>
    <property type="match status" value="1"/>
</dbReference>
<evidence type="ECO:0008006" key="4">
    <source>
        <dbReference type="Google" id="ProtNLM"/>
    </source>
</evidence>
<dbReference type="STRING" id="4536.A0A0E0FJX0"/>
<dbReference type="AlphaFoldDB" id="A0A0E0FJX0"/>
<evidence type="ECO:0000313" key="2">
    <source>
        <dbReference type="EnsemblPlants" id="ONIVA01G13210.1"/>
    </source>
</evidence>
<keyword evidence="3" id="KW-1185">Reference proteome</keyword>
<organism evidence="2">
    <name type="scientific">Oryza nivara</name>
    <name type="common">Indian wild rice</name>
    <name type="synonym">Oryza sativa f. spontanea</name>
    <dbReference type="NCBI Taxonomy" id="4536"/>
    <lineage>
        <taxon>Eukaryota</taxon>
        <taxon>Viridiplantae</taxon>
        <taxon>Streptophyta</taxon>
        <taxon>Embryophyta</taxon>
        <taxon>Tracheophyta</taxon>
        <taxon>Spermatophyta</taxon>
        <taxon>Magnoliopsida</taxon>
        <taxon>Liliopsida</taxon>
        <taxon>Poales</taxon>
        <taxon>Poaceae</taxon>
        <taxon>BOP clade</taxon>
        <taxon>Oryzoideae</taxon>
        <taxon>Oryzeae</taxon>
        <taxon>Oryzinae</taxon>
        <taxon>Oryza</taxon>
    </lineage>
</organism>
<accession>A0A0E0FJX0</accession>
<dbReference type="Proteomes" id="UP000006591">
    <property type="component" value="Chromosome 1"/>
</dbReference>
<dbReference type="Gramene" id="ONIVA01G13210.1">
    <property type="protein sequence ID" value="ONIVA01G13210.1"/>
    <property type="gene ID" value="ONIVA01G13210"/>
</dbReference>
<dbReference type="InterPro" id="IPR029058">
    <property type="entry name" value="AB_hydrolase_fold"/>
</dbReference>
<dbReference type="Gene3D" id="3.40.50.1820">
    <property type="entry name" value="alpha/beta hydrolase"/>
    <property type="match status" value="1"/>
</dbReference>
<dbReference type="HOGENOM" id="CLU_2562254_0_0_1"/>
<reference evidence="2" key="2">
    <citation type="submission" date="2018-04" db="EMBL/GenBank/DDBJ databases">
        <title>OnivRS2 (Oryza nivara Reference Sequence Version 2).</title>
        <authorList>
            <person name="Zhang J."/>
            <person name="Kudrna D."/>
            <person name="Lee S."/>
            <person name="Talag J."/>
            <person name="Rajasekar S."/>
            <person name="Welchert J."/>
            <person name="Hsing Y.-I."/>
            <person name="Wing R.A."/>
        </authorList>
    </citation>
    <scope>NUCLEOTIDE SEQUENCE [LARGE SCALE GENOMIC DNA]</scope>
</reference>
<dbReference type="OMA" id="YALEAHN"/>
<comment type="similarity">
    <text evidence="1">Belongs to the AB hydrolase superfamily.</text>
</comment>
<dbReference type="SUPFAM" id="SSF53474">
    <property type="entry name" value="alpha/beta-Hydrolases"/>
    <property type="match status" value="1"/>
</dbReference>
<name>A0A0E0FJX0_ORYNI</name>
<sequence length="82" mass="9368">MDQSAWSCVLSHLTRNYCIMLYGLVCAGSVNPDHFDFSHYDNLDDLLDILDMLCIPRCVFIGHSISTIIDILASIRRPRPLR</sequence>
<proteinExistence type="inferred from homology"/>
<protein>
    <recommendedName>
        <fullName evidence="4">AB hydrolase-1 domain-containing protein</fullName>
    </recommendedName>
</protein>